<comment type="caution">
    <text evidence="1">The sequence shown here is derived from an EMBL/GenBank/DDBJ whole genome shotgun (WGS) entry which is preliminary data.</text>
</comment>
<accession>A0ACC6QSH6</accession>
<keyword evidence="2" id="KW-1185">Reference proteome</keyword>
<proteinExistence type="predicted"/>
<name>A0ACC6QSH6_9ACTN</name>
<reference evidence="1" key="1">
    <citation type="submission" date="2024-03" db="EMBL/GenBank/DDBJ databases">
        <title>Novel Streptomyces species of biotechnological and ecological value are a feature of Machair soil.</title>
        <authorList>
            <person name="Prole J.R."/>
            <person name="Goodfellow M."/>
            <person name="Allenby N."/>
            <person name="Ward A.C."/>
        </authorList>
    </citation>
    <scope>NUCLEOTIDE SEQUENCE</scope>
    <source>
        <strain evidence="1">MS1.AVA.4</strain>
    </source>
</reference>
<protein>
    <submittedName>
        <fullName evidence="1">Carboxymuconolactone decarboxylase family protein</fullName>
    </submittedName>
</protein>
<evidence type="ECO:0000313" key="2">
    <source>
        <dbReference type="Proteomes" id="UP001375539"/>
    </source>
</evidence>
<dbReference type="EMBL" id="JBBKAI010000002">
    <property type="protein sequence ID" value="MEJ8661220.1"/>
    <property type="molecule type" value="Genomic_DNA"/>
</dbReference>
<sequence length="202" mass="22395">MARISLTPPRTLFHRAMEWYSTRTYGKVLDPAKALGHNPKVLRADLRFELAVAKWNRLDADLKGLAVMASAASIGCSWCMDFGHWENQRRGMDVRKVRDVPVWRRSTVYTPLERDVMEYAEAMTANPPEVTDELAERLVTALGEAAYVELTAMVAVENLRSRMNSALGLTSQGFKDLCELPQRPAGAAADADTGSGAPGERR</sequence>
<organism evidence="1 2">
    <name type="scientific">Streptomyces pratisoli</name>
    <dbReference type="NCBI Taxonomy" id="3139917"/>
    <lineage>
        <taxon>Bacteria</taxon>
        <taxon>Bacillati</taxon>
        <taxon>Actinomycetota</taxon>
        <taxon>Actinomycetes</taxon>
        <taxon>Kitasatosporales</taxon>
        <taxon>Streptomycetaceae</taxon>
        <taxon>Streptomyces</taxon>
    </lineage>
</organism>
<evidence type="ECO:0000313" key="1">
    <source>
        <dbReference type="EMBL" id="MEJ8661220.1"/>
    </source>
</evidence>
<dbReference type="Proteomes" id="UP001375539">
    <property type="component" value="Unassembled WGS sequence"/>
</dbReference>
<gene>
    <name evidence="1" type="ORF">WKI58_32720</name>
</gene>